<comment type="caution">
    <text evidence="2">The sequence shown here is derived from an EMBL/GenBank/DDBJ whole genome shotgun (WGS) entry which is preliminary data.</text>
</comment>
<dbReference type="AlphaFoldDB" id="A0A4Y9KZX2"/>
<protein>
    <submittedName>
        <fullName evidence="2">Peptidyl-prolyl cis-trans isomerase</fullName>
    </submittedName>
</protein>
<evidence type="ECO:0000259" key="1">
    <source>
        <dbReference type="Pfam" id="PF13145"/>
    </source>
</evidence>
<dbReference type="Pfam" id="PF13145">
    <property type="entry name" value="Rotamase_2"/>
    <property type="match status" value="1"/>
</dbReference>
<dbReference type="InterPro" id="IPR000297">
    <property type="entry name" value="PPIase_PpiC"/>
</dbReference>
<accession>A0A4Y9KZX2</accession>
<keyword evidence="2" id="KW-0413">Isomerase</keyword>
<organism evidence="2 3">
    <name type="scientific">Bradyrhizobium frederickii</name>
    <dbReference type="NCBI Taxonomy" id="2560054"/>
    <lineage>
        <taxon>Bacteria</taxon>
        <taxon>Pseudomonadati</taxon>
        <taxon>Pseudomonadota</taxon>
        <taxon>Alphaproteobacteria</taxon>
        <taxon>Hyphomicrobiales</taxon>
        <taxon>Nitrobacteraceae</taxon>
        <taxon>Bradyrhizobium</taxon>
    </lineage>
</organism>
<name>A0A4Y9KZX2_9BRAD</name>
<proteinExistence type="predicted"/>
<dbReference type="RefSeq" id="WP_135170229.1">
    <property type="nucleotide sequence ID" value="NZ_SPQU01000010.1"/>
</dbReference>
<dbReference type="GO" id="GO:0003755">
    <property type="term" value="F:peptidyl-prolyl cis-trans isomerase activity"/>
    <property type="evidence" value="ECO:0007669"/>
    <property type="project" value="InterPro"/>
</dbReference>
<dbReference type="OrthoDB" id="196786at2"/>
<feature type="domain" description="PpiC" evidence="1">
    <location>
        <begin position="114"/>
        <end position="243"/>
    </location>
</feature>
<evidence type="ECO:0000313" key="2">
    <source>
        <dbReference type="EMBL" id="TFV36665.1"/>
    </source>
</evidence>
<gene>
    <name evidence="2" type="ORF">E4K66_21870</name>
</gene>
<reference evidence="2 3" key="1">
    <citation type="submission" date="2019-03" db="EMBL/GenBank/DDBJ databases">
        <title>Bradyrhizobium strains diversity isolated from Chamaecrista fasciculata.</title>
        <authorList>
            <person name="Urquiaga M.C.O."/>
            <person name="Hungria M."/>
            <person name="Delamuta J.R.M."/>
        </authorList>
    </citation>
    <scope>NUCLEOTIDE SEQUENCE [LARGE SCALE GENOMIC DNA]</scope>
    <source>
        <strain evidence="2 3">CNPSo 3424</strain>
    </source>
</reference>
<sequence length="287" mass="32216">MIVRLLREPLLQFLALGAALFAIYGLAGKREAEAPEKIVISASQVTNLGDAFVRTWRRPPNEEELRGLIDDYIRDEVFYREGRAAGLDRDDVIIRRRVRHKMEFLASEMSVPEPSEAELAAYLASNPERFRAEDQLAFHHVFLSATRRADTIDSDSKQLAGILARADQAADATALGDAFLLGEEFRDVSPTKLTSIFGESFAKQISAMEKGRWQGPISSSFGQHFVFISERMPGNLPPLDAVRAAVHREWTNARRLEIEQKLYASLRSRYEIVVEQPGARATKAASR</sequence>
<keyword evidence="3" id="KW-1185">Reference proteome</keyword>
<dbReference type="EMBL" id="SPQU01000010">
    <property type="protein sequence ID" value="TFV36665.1"/>
    <property type="molecule type" value="Genomic_DNA"/>
</dbReference>
<evidence type="ECO:0000313" key="3">
    <source>
        <dbReference type="Proteomes" id="UP000298225"/>
    </source>
</evidence>
<dbReference type="Proteomes" id="UP000298225">
    <property type="component" value="Unassembled WGS sequence"/>
</dbReference>